<dbReference type="CDD" id="cd19543">
    <property type="entry name" value="DCL_NRPS"/>
    <property type="match status" value="1"/>
</dbReference>
<dbReference type="PROSITE" id="PS50075">
    <property type="entry name" value="CARRIER"/>
    <property type="match status" value="2"/>
</dbReference>
<dbReference type="InterPro" id="IPR025110">
    <property type="entry name" value="AMP-bd_C"/>
</dbReference>
<dbReference type="PANTHER" id="PTHR45527">
    <property type="entry name" value="NONRIBOSOMAL PEPTIDE SYNTHETASE"/>
    <property type="match status" value="1"/>
</dbReference>
<dbReference type="Pfam" id="PF00668">
    <property type="entry name" value="Condensation"/>
    <property type="match status" value="3"/>
</dbReference>
<dbReference type="Pfam" id="PF00501">
    <property type="entry name" value="AMP-binding"/>
    <property type="match status" value="3"/>
</dbReference>
<dbReference type="InterPro" id="IPR006162">
    <property type="entry name" value="Ppantetheine_attach_site"/>
</dbReference>
<protein>
    <submittedName>
        <fullName evidence="5">Amino acid adenylation domain-containing protein</fullName>
    </submittedName>
</protein>
<dbReference type="PROSITE" id="PS00455">
    <property type="entry name" value="AMP_BINDING"/>
    <property type="match status" value="3"/>
</dbReference>
<keyword evidence="6" id="KW-1185">Reference proteome</keyword>
<evidence type="ECO:0000259" key="4">
    <source>
        <dbReference type="PROSITE" id="PS50075"/>
    </source>
</evidence>
<sequence>MTGSALAEVWPLSPLQEGLLFHARYDEGARDVYVGQRALDLTGPLDAAVLRASWEALLDRHASLRAGFQRRGSGVPVQVVVRGVALPWRAEDLSDLDEEAAEREARRLAAEERDRRFDLAAPPLLRLLLIGFGPRRHRLVITTHHLVMDGWSMPVLVRELTQVYAAGGDAGGLPPVTPYRDYLAWLARQDKDAARRAWSEELAGVTGPTLVAPADPGREPVLPHHVIAPVDAALTEALRETARRHALTLNTVVQGAWAVLVGLLAGRRDVVFGATVAGRPADLPGVEHMLGLFINTVPVRVGLDPSRPVAEMLAEVQIRQAELFDHQYLGLADIQRAAGPGATFDTLVVYESYPRSPDGPPRLGDVELGGAGSVDASHYPLTLVATPGDRLELQIDYRPDMFDAATAQALAGRLTRVLAQMAADPEVRVGDLEVLGEAERHQVLVEWNDTARPLPDVSVAGLFERRAAESPDAVAVVSGDVELTYAELNDRANGLAHALVRRGVRPGDLVGVLMERSADLIVALLAVLKAGAAYVPLEERRRAVAAETGVSVVLTGEDLIEEPRPDGPDVHVSADSLAYVMYTSGSTGVPKGVAVTHANVVAFCEDGSWTDEVVERVLVQANHAFDASTYELWVPLLRGGRLVVVPPGEVDAVERGRLIAEHGVTNVHATAGLFRVLAEQSPEIFAGVREVSTGGDVVSSAAIRALLQEHPGMVVRTTYGPTENTAFTTQLAFTDAESVPASVPIGVPMDNTRAYVLDEFLRPVPPGVVGELYLAGAGLARGYVGRAGLTAERFVACPFSSGRMYRTGDLARWNFAGVLEFAGRLDEQVKIRGFRIEPGEIEAFLAAHEQVGQVAVIAREDQPGVKRLVAYVVPANGRCDEGVLREYMAEGLPEYLVPAAVVALDRLPVTVNGKLDRAALPAPDLAGPRDGRGPATPTEEVLCGLFAEVLGLETVGAESSFFELGGDSLLAMRLVARVRAVLEAEVSIRQMFAAPTVAGMAGLIDGERPGGARAELVVRERPEVLPLSYAQQRMWFVNRLEAAGAGAAYNIPLPLRLTGDLDIAALEAALGDVADRHESLRTIFPAVHGVPHQEILEGAVGRPRLAVSEIAEDGLPEALAAEMRRGFDLARDLPWRTTLLALSPTDHVLVVVAHHIAVDGWSMGVLARDLSTAYAARRSGSAPGWEPLPVQYADYALWEREVLGDADDSGSLLSAQLAYWRAALAGVPEEIALPADRPRPAEASFDGASVPVRVGPRVHARLVEVAQRTRTTTFMVAQAALAALLARMGAGTDVPVGAVVAGRGDAALEDLAGFFTNTLVLRTDVSGDPTFTELLARVRETDLAAYAHRELPFERLVEDLNPVRSLARHPLFQVMLAFHNIPQARTPWDLPGVRVRPLPPLEETVTAKFDLSLALAEQRDEAGAPAGITGDIQYATDLFDEPTARALAERLERVFEQVAADPKLRVGQLDLLDEAERRRLAAHQAAVSDRPAPEVTLPELFERRAAETPDAVAVVSGEVSWTYAELDERANRLAHELIDRGAGPETLVGVVLERSAELVMTVLAVVKAGAAYVPVDPGYPDGRIAYMLADAAPAVVVCTNATAGAAAAGGGGDGRLVLDDPAVAAALAARPGTPPADAGRAVAPRPGHPAYVIYTSGSTGRPKGVVVPHAGVVRLLTETEHWFGFGPDDVWTLFHSYAFDFSVWELWGALAYGGRLVVVPYPVSRSPRDFLALLAAERVTVLNQTPSAFYQLMAADTEAPAAGLALRFVVFGGEALEPARLAGWCARRPEAVPVNMYGITETTVHVTHAPLDARTCAEERASVIGVPIPDLRVHVLDDWLRPVPPGVTGEIYVAGRGLARGYLGRPELTAARFVAEPGGSGGARMYRSGDLARRRPDGTLEHLGRADQQIQLRGFRVEPGEIESVLAAHPRVSQVAVVAREDRPGVTRLVAYAVAGGVDGPALREYAAARLPEHMVPAAVVMRDTLPVTVNGKLDKAALPAPDFAGAASGRGPATPVEEVLCGLFAEVLGLERVGAQASFFALGGDSLLAMRLIARVRAVLGAEIGIRELFAAPSVAGVARLVAGDPEGARAELVARQRPETVPLSYAQQRMWFLNRLEEDGDPLAVAAYNVPMALRLIGDLDVAALEAALGDVADRHESLRTLFPDAGGVPRQEVLTGAAGRPRLVVGKVAERDLREVIGAEMTGGFDLARRPPWRVRLLVVSPSEFVLVMVAHHIAVDGWSMGVLARDLGAAYAARRSGRAPGWEPLPVQYIDYALWQRETLGDPDDSGSLISGQLDYWRRALRGAPEELVLPWDRPRPAVASYEAGTVPVELDARLHALLVEVARQRGVTMFMVAQAALAMLLARVGAGTDIPVGTVVAGRGDAALENLAGFFVNTLVLRTDVSGDPSFTEVLERVRETDLAAYAHQDLPFERLVEDLNPARSMSRHPLFQVMLAVHNIPPVDWDFPGAQVAPMPGGSMSAKFDLSVTLEEHRDEDGSPAGIGGEIEYAVDLFDEGTVRELAGRLVRVLEQVAADPETGLGDLDVLSGEERRRVVEEWNDTAREVPRDSLAGLFEAQVARSPDAVAVVYEGEPWSYAELDARANRMAHELIARGAGPGGLVGVMLDRSADLPAVLLGVMKAGAAYVPIDPEYPADRIAYVIEDASPGVTVCTTATRELLPGAAGQELLVLDDSPVADRPATAPSVPLHADALAYVIYTSGSTGRPKGVAVGHAAVVNQLLWMQGRYGLAADDRSVQKTPLGFDVSVWELFWPLIVGAGVVV</sequence>
<dbReference type="Gene3D" id="3.40.50.12780">
    <property type="entry name" value="N-terminal domain of ligase-like"/>
    <property type="match status" value="2"/>
</dbReference>
<dbReference type="InterPro" id="IPR023213">
    <property type="entry name" value="CAT-like_dom_sf"/>
</dbReference>
<keyword evidence="2" id="KW-0596">Phosphopantetheine</keyword>
<feature type="domain" description="Carrier" evidence="4">
    <location>
        <begin position="933"/>
        <end position="1008"/>
    </location>
</feature>
<dbReference type="InterPro" id="IPR020845">
    <property type="entry name" value="AMP-binding_CS"/>
</dbReference>
<dbReference type="CDD" id="cd17643">
    <property type="entry name" value="A_NRPS_Cytc1-like"/>
    <property type="match status" value="1"/>
</dbReference>
<dbReference type="InterPro" id="IPR001242">
    <property type="entry name" value="Condensation_dom"/>
</dbReference>
<dbReference type="InterPro" id="IPR020806">
    <property type="entry name" value="PKS_PP-bd"/>
</dbReference>
<feature type="domain" description="Carrier" evidence="4">
    <location>
        <begin position="2012"/>
        <end position="2087"/>
    </location>
</feature>
<dbReference type="Pfam" id="PF00550">
    <property type="entry name" value="PP-binding"/>
    <property type="match status" value="2"/>
</dbReference>
<dbReference type="InterPro" id="IPR042099">
    <property type="entry name" value="ANL_N_sf"/>
</dbReference>
<dbReference type="InterPro" id="IPR010071">
    <property type="entry name" value="AA_adenyl_dom"/>
</dbReference>
<dbReference type="Gene3D" id="3.30.559.10">
    <property type="entry name" value="Chloramphenicol acetyltransferase-like domain"/>
    <property type="match status" value="3"/>
</dbReference>
<dbReference type="InterPro" id="IPR000873">
    <property type="entry name" value="AMP-dep_synth/lig_dom"/>
</dbReference>
<keyword evidence="3" id="KW-0597">Phosphoprotein</keyword>
<dbReference type="CDD" id="cd19540">
    <property type="entry name" value="LCL_NRPS-like"/>
    <property type="match status" value="2"/>
</dbReference>
<evidence type="ECO:0000256" key="1">
    <source>
        <dbReference type="ARBA" id="ARBA00001957"/>
    </source>
</evidence>
<dbReference type="Gene3D" id="3.30.300.30">
    <property type="match status" value="2"/>
</dbReference>
<dbReference type="NCBIfam" id="TIGR01733">
    <property type="entry name" value="AA-adenyl-dom"/>
    <property type="match status" value="2"/>
</dbReference>
<dbReference type="SUPFAM" id="SSF56801">
    <property type="entry name" value="Acetyl-CoA synthetase-like"/>
    <property type="match status" value="3"/>
</dbReference>
<dbReference type="SMART" id="SM00823">
    <property type="entry name" value="PKS_PP"/>
    <property type="match status" value="2"/>
</dbReference>
<dbReference type="InterPro" id="IPR045851">
    <property type="entry name" value="AMP-bd_C_sf"/>
</dbReference>
<evidence type="ECO:0000313" key="5">
    <source>
        <dbReference type="EMBL" id="MFC5752657.1"/>
    </source>
</evidence>
<dbReference type="SUPFAM" id="SSF47336">
    <property type="entry name" value="ACP-like"/>
    <property type="match status" value="2"/>
</dbReference>
<dbReference type="InterPro" id="IPR009081">
    <property type="entry name" value="PP-bd_ACP"/>
</dbReference>
<evidence type="ECO:0000256" key="3">
    <source>
        <dbReference type="ARBA" id="ARBA00022553"/>
    </source>
</evidence>
<dbReference type="InterPro" id="IPR036736">
    <property type="entry name" value="ACP-like_sf"/>
</dbReference>
<comment type="caution">
    <text evidence="5">The sequence shown here is derived from an EMBL/GenBank/DDBJ whole genome shotgun (WGS) entry which is preliminary data.</text>
</comment>
<dbReference type="Gene3D" id="3.30.559.30">
    <property type="entry name" value="Nonribosomal peptide synthetase, condensation domain"/>
    <property type="match status" value="3"/>
</dbReference>
<proteinExistence type="predicted"/>
<dbReference type="SUPFAM" id="SSF52777">
    <property type="entry name" value="CoA-dependent acyltransferases"/>
    <property type="match status" value="6"/>
</dbReference>
<name>A0ABW1ADQ0_9ACTN</name>
<dbReference type="Pfam" id="PF13193">
    <property type="entry name" value="AMP-binding_C"/>
    <property type="match status" value="2"/>
</dbReference>
<dbReference type="EMBL" id="JBHSON010000093">
    <property type="protein sequence ID" value="MFC5752657.1"/>
    <property type="molecule type" value="Genomic_DNA"/>
</dbReference>
<dbReference type="PROSITE" id="PS00012">
    <property type="entry name" value="PHOSPHOPANTETHEINE"/>
    <property type="match status" value="2"/>
</dbReference>
<gene>
    <name evidence="5" type="ORF">ACFPZN_44185</name>
</gene>
<organism evidence="5 6">
    <name type="scientific">Actinomadura rugatobispora</name>
    <dbReference type="NCBI Taxonomy" id="1994"/>
    <lineage>
        <taxon>Bacteria</taxon>
        <taxon>Bacillati</taxon>
        <taxon>Actinomycetota</taxon>
        <taxon>Actinomycetes</taxon>
        <taxon>Streptosporangiales</taxon>
        <taxon>Thermomonosporaceae</taxon>
        <taxon>Actinomadura</taxon>
    </lineage>
</organism>
<dbReference type="Gene3D" id="2.30.38.10">
    <property type="entry name" value="Luciferase, Domain 3"/>
    <property type="match status" value="1"/>
</dbReference>
<feature type="non-terminal residue" evidence="5">
    <location>
        <position position="2784"/>
    </location>
</feature>
<dbReference type="Gene3D" id="3.40.50.980">
    <property type="match status" value="2"/>
</dbReference>
<dbReference type="RefSeq" id="WP_378288864.1">
    <property type="nucleotide sequence ID" value="NZ_JBHSON010000093.1"/>
</dbReference>
<dbReference type="PANTHER" id="PTHR45527:SF14">
    <property type="entry name" value="PLIPASTATIN SYNTHASE SUBUNIT B"/>
    <property type="match status" value="1"/>
</dbReference>
<dbReference type="CDD" id="cd12117">
    <property type="entry name" value="A_NRPS_Srf_like"/>
    <property type="match status" value="1"/>
</dbReference>
<accession>A0ABW1ADQ0</accession>
<comment type="cofactor">
    <cofactor evidence="1">
        <name>pantetheine 4'-phosphate</name>
        <dbReference type="ChEBI" id="CHEBI:47942"/>
    </cofactor>
</comment>
<dbReference type="Proteomes" id="UP001596074">
    <property type="component" value="Unassembled WGS sequence"/>
</dbReference>
<reference evidence="6" key="1">
    <citation type="journal article" date="2019" name="Int. J. Syst. Evol. Microbiol.">
        <title>The Global Catalogue of Microorganisms (GCM) 10K type strain sequencing project: providing services to taxonomists for standard genome sequencing and annotation.</title>
        <authorList>
            <consortium name="The Broad Institute Genomics Platform"/>
            <consortium name="The Broad Institute Genome Sequencing Center for Infectious Disease"/>
            <person name="Wu L."/>
            <person name="Ma J."/>
        </authorList>
    </citation>
    <scope>NUCLEOTIDE SEQUENCE [LARGE SCALE GENOMIC DNA]</scope>
    <source>
        <strain evidence="6">KCTC 42087</strain>
    </source>
</reference>
<dbReference type="Gene3D" id="1.10.1200.10">
    <property type="entry name" value="ACP-like"/>
    <property type="match status" value="2"/>
</dbReference>
<evidence type="ECO:0000256" key="2">
    <source>
        <dbReference type="ARBA" id="ARBA00022450"/>
    </source>
</evidence>
<evidence type="ECO:0000313" key="6">
    <source>
        <dbReference type="Proteomes" id="UP001596074"/>
    </source>
</evidence>
<dbReference type="NCBIfam" id="NF003417">
    <property type="entry name" value="PRK04813.1"/>
    <property type="match status" value="3"/>
</dbReference>